<keyword evidence="2" id="KW-0547">Nucleotide-binding</keyword>
<dbReference type="GO" id="GO:0004674">
    <property type="term" value="F:protein serine/threonine kinase activity"/>
    <property type="evidence" value="ECO:0007669"/>
    <property type="project" value="UniProtKB-EC"/>
</dbReference>
<accession>A0ABU5GYI3</accession>
<evidence type="ECO:0000256" key="1">
    <source>
        <dbReference type="ARBA" id="ARBA00022679"/>
    </source>
</evidence>
<sequence length="473" mass="52145">MSGREMEWRPDALPSGTEIGGWRVEGLHGRGTYGTVYRVRSVEPAEAGFFALKLAHFPLDPRFEREGELLSRIRHDHVPKLRERGWWRRPGGEPYPFLVMNWVEGVELYAWAAEGERTSRQMMRVLAQLARALEATHRADGLHRDVKGENVLVSPEGFATLLDLGAGTFTGARLVTRETLPPGTEPYRSPQALRFLWASYRDPRAHYAATEADDVYALGVTAYRAVTGRYPPPGTDLGRAVDPTRAPQPPLQPPSALATVCPELDLLILRMLADSPAERGSAAEVALELEGAAHSAGRKANASIAPRWHEVVSEKRARRGRRLRQRLILAGPWLGGAIGGAALTALTWWVVHPWEGLSQESQAVSTAAEEDESPVALGDTISLVPEALGARRAQPTGIGLEMPKRPFPGQSLPPCDRDIEVEIELTPGKKETRSCWVHVYASDEKCKVKGYEYRGGCYLPIYPSAKLPQSLKE</sequence>
<dbReference type="SMART" id="SM00220">
    <property type="entry name" value="S_TKc"/>
    <property type="match status" value="1"/>
</dbReference>
<dbReference type="CDD" id="cd14014">
    <property type="entry name" value="STKc_PknB_like"/>
    <property type="match status" value="1"/>
</dbReference>
<protein>
    <submittedName>
        <fullName evidence="7">Serine/threonine-protein kinase</fullName>
        <ecNumber evidence="7">2.7.11.1</ecNumber>
    </submittedName>
</protein>
<dbReference type="EMBL" id="JAXIVS010000002">
    <property type="protein sequence ID" value="MDY7226249.1"/>
    <property type="molecule type" value="Genomic_DNA"/>
</dbReference>
<evidence type="ECO:0000256" key="2">
    <source>
        <dbReference type="ARBA" id="ARBA00022741"/>
    </source>
</evidence>
<dbReference type="InterPro" id="IPR000719">
    <property type="entry name" value="Prot_kinase_dom"/>
</dbReference>
<keyword evidence="1 7" id="KW-0808">Transferase</keyword>
<keyword evidence="5" id="KW-0812">Transmembrane</keyword>
<feature type="transmembrane region" description="Helical" evidence="5">
    <location>
        <begin position="327"/>
        <end position="351"/>
    </location>
</feature>
<feature type="domain" description="Protein kinase" evidence="6">
    <location>
        <begin position="22"/>
        <end position="297"/>
    </location>
</feature>
<dbReference type="Proteomes" id="UP001291309">
    <property type="component" value="Unassembled WGS sequence"/>
</dbReference>
<keyword evidence="5" id="KW-1133">Transmembrane helix</keyword>
<evidence type="ECO:0000313" key="8">
    <source>
        <dbReference type="Proteomes" id="UP001291309"/>
    </source>
</evidence>
<proteinExistence type="predicted"/>
<evidence type="ECO:0000256" key="5">
    <source>
        <dbReference type="SAM" id="Phobius"/>
    </source>
</evidence>
<evidence type="ECO:0000313" key="7">
    <source>
        <dbReference type="EMBL" id="MDY7226249.1"/>
    </source>
</evidence>
<gene>
    <name evidence="7" type="ORF">SYV04_07630</name>
</gene>
<dbReference type="PANTHER" id="PTHR43289">
    <property type="entry name" value="MITOGEN-ACTIVATED PROTEIN KINASE KINASE KINASE 20-RELATED"/>
    <property type="match status" value="1"/>
</dbReference>
<dbReference type="Gene3D" id="3.30.200.20">
    <property type="entry name" value="Phosphorylase Kinase, domain 1"/>
    <property type="match status" value="1"/>
</dbReference>
<keyword evidence="3 7" id="KW-0418">Kinase</keyword>
<dbReference type="EC" id="2.7.11.1" evidence="7"/>
<dbReference type="Gene3D" id="1.10.510.10">
    <property type="entry name" value="Transferase(Phosphotransferase) domain 1"/>
    <property type="match status" value="1"/>
</dbReference>
<keyword evidence="5" id="KW-0472">Membrane</keyword>
<comment type="caution">
    <text evidence="7">The sequence shown here is derived from an EMBL/GenBank/DDBJ whole genome shotgun (WGS) entry which is preliminary data.</text>
</comment>
<evidence type="ECO:0000259" key="6">
    <source>
        <dbReference type="PROSITE" id="PS50011"/>
    </source>
</evidence>
<organism evidence="7 8">
    <name type="scientific">Hyalangium rubrum</name>
    <dbReference type="NCBI Taxonomy" id="3103134"/>
    <lineage>
        <taxon>Bacteria</taxon>
        <taxon>Pseudomonadati</taxon>
        <taxon>Myxococcota</taxon>
        <taxon>Myxococcia</taxon>
        <taxon>Myxococcales</taxon>
        <taxon>Cystobacterineae</taxon>
        <taxon>Archangiaceae</taxon>
        <taxon>Hyalangium</taxon>
    </lineage>
</organism>
<keyword evidence="4" id="KW-0067">ATP-binding</keyword>
<keyword evidence="8" id="KW-1185">Reference proteome</keyword>
<reference evidence="7 8" key="1">
    <citation type="submission" date="2023-12" db="EMBL/GenBank/DDBJ databases">
        <title>the genome sequence of Hyalangium sp. s54d21.</title>
        <authorList>
            <person name="Zhang X."/>
        </authorList>
    </citation>
    <scope>NUCLEOTIDE SEQUENCE [LARGE SCALE GENOMIC DNA]</scope>
    <source>
        <strain evidence="8">s54d21</strain>
    </source>
</reference>
<dbReference type="Pfam" id="PF00069">
    <property type="entry name" value="Pkinase"/>
    <property type="match status" value="1"/>
</dbReference>
<dbReference type="SUPFAM" id="SSF56112">
    <property type="entry name" value="Protein kinase-like (PK-like)"/>
    <property type="match status" value="1"/>
</dbReference>
<dbReference type="PROSITE" id="PS50011">
    <property type="entry name" value="PROTEIN_KINASE_DOM"/>
    <property type="match status" value="1"/>
</dbReference>
<dbReference type="InterPro" id="IPR011009">
    <property type="entry name" value="Kinase-like_dom_sf"/>
</dbReference>
<evidence type="ECO:0000256" key="3">
    <source>
        <dbReference type="ARBA" id="ARBA00022777"/>
    </source>
</evidence>
<dbReference type="PANTHER" id="PTHR43289:SF34">
    <property type="entry name" value="SERINE_THREONINE-PROTEIN KINASE YBDM-RELATED"/>
    <property type="match status" value="1"/>
</dbReference>
<evidence type="ECO:0000256" key="4">
    <source>
        <dbReference type="ARBA" id="ARBA00022840"/>
    </source>
</evidence>
<dbReference type="RefSeq" id="WP_321544970.1">
    <property type="nucleotide sequence ID" value="NZ_JAXIVS010000002.1"/>
</dbReference>
<name>A0ABU5GYI3_9BACT</name>